<dbReference type="EMBL" id="JAUCMV010000001">
    <property type="protein sequence ID" value="KAK0424183.1"/>
    <property type="molecule type" value="Genomic_DNA"/>
</dbReference>
<evidence type="ECO:0000256" key="7">
    <source>
        <dbReference type="ARBA" id="ARBA00048568"/>
    </source>
</evidence>
<keyword evidence="6" id="KW-0804">Transcription</keyword>
<dbReference type="Gene3D" id="2.170.270.10">
    <property type="entry name" value="SET domain"/>
    <property type="match status" value="1"/>
</dbReference>
<dbReference type="EC" id="2.1.1.356" evidence="1"/>
<dbReference type="PANTHER" id="PTHR45747:SF4">
    <property type="entry name" value="HISTONE-LYSINE N-METHYLTRANSFERASE E(Z)"/>
    <property type="match status" value="1"/>
</dbReference>
<evidence type="ECO:0000313" key="13">
    <source>
        <dbReference type="Proteomes" id="UP001175271"/>
    </source>
</evidence>
<feature type="region of interest" description="Disordered" evidence="8">
    <location>
        <begin position="379"/>
        <end position="420"/>
    </location>
</feature>
<feature type="domain" description="CXC" evidence="11">
    <location>
        <begin position="725"/>
        <end position="832"/>
    </location>
</feature>
<dbReference type="InterPro" id="IPR001214">
    <property type="entry name" value="SET_dom"/>
</dbReference>
<keyword evidence="13" id="KW-1185">Reference proteome</keyword>
<keyword evidence="9" id="KW-0732">Signal</keyword>
<evidence type="ECO:0000313" key="12">
    <source>
        <dbReference type="EMBL" id="KAK0424183.1"/>
    </source>
</evidence>
<name>A0AA39IJ74_9BILA</name>
<dbReference type="CDD" id="cd10519">
    <property type="entry name" value="SET_EZH"/>
    <property type="match status" value="1"/>
</dbReference>
<keyword evidence="5" id="KW-0805">Transcription regulation</keyword>
<dbReference type="GO" id="GO:0005634">
    <property type="term" value="C:nucleus"/>
    <property type="evidence" value="ECO:0007669"/>
    <property type="project" value="TreeGrafter"/>
</dbReference>
<comment type="caution">
    <text evidence="12">The sequence shown here is derived from an EMBL/GenBank/DDBJ whole genome shotgun (WGS) entry which is preliminary data.</text>
</comment>
<dbReference type="AlphaFoldDB" id="A0AA39IJ74"/>
<comment type="catalytic activity">
    <reaction evidence="7">
        <text>L-lysyl(27)-[histone H3] + 3 S-adenosyl-L-methionine = N(6),N(6),N(6)-trimethyl-L-lysyl(27)-[histone H3] + 3 S-adenosyl-L-homocysteine + 3 H(+)</text>
        <dbReference type="Rhea" id="RHEA:60292"/>
        <dbReference type="Rhea" id="RHEA-COMP:15535"/>
        <dbReference type="Rhea" id="RHEA-COMP:15548"/>
        <dbReference type="ChEBI" id="CHEBI:15378"/>
        <dbReference type="ChEBI" id="CHEBI:29969"/>
        <dbReference type="ChEBI" id="CHEBI:57856"/>
        <dbReference type="ChEBI" id="CHEBI:59789"/>
        <dbReference type="ChEBI" id="CHEBI:61961"/>
        <dbReference type="EC" id="2.1.1.356"/>
    </reaction>
</comment>
<feature type="signal peptide" evidence="9">
    <location>
        <begin position="1"/>
        <end position="21"/>
    </location>
</feature>
<dbReference type="FunFam" id="2.170.270.10:FF:000001">
    <property type="entry name" value="Putative histone-lysine N-methyltransferase EZH2"/>
    <property type="match status" value="1"/>
</dbReference>
<evidence type="ECO:0000256" key="5">
    <source>
        <dbReference type="ARBA" id="ARBA00023015"/>
    </source>
</evidence>
<organism evidence="12 13">
    <name type="scientific">Steinernema hermaphroditum</name>
    <dbReference type="NCBI Taxonomy" id="289476"/>
    <lineage>
        <taxon>Eukaryota</taxon>
        <taxon>Metazoa</taxon>
        <taxon>Ecdysozoa</taxon>
        <taxon>Nematoda</taxon>
        <taxon>Chromadorea</taxon>
        <taxon>Rhabditida</taxon>
        <taxon>Tylenchina</taxon>
        <taxon>Panagrolaimomorpha</taxon>
        <taxon>Strongyloidoidea</taxon>
        <taxon>Steinernematidae</taxon>
        <taxon>Steinernema</taxon>
    </lineage>
</organism>
<dbReference type="GO" id="GO:0140951">
    <property type="term" value="F:histone H3K27 trimethyltransferase activity"/>
    <property type="evidence" value="ECO:0007669"/>
    <property type="project" value="UniProtKB-EC"/>
</dbReference>
<evidence type="ECO:0000256" key="1">
    <source>
        <dbReference type="ARBA" id="ARBA00012186"/>
    </source>
</evidence>
<dbReference type="InterPro" id="IPR026489">
    <property type="entry name" value="CXC_dom"/>
</dbReference>
<dbReference type="GO" id="GO:0003682">
    <property type="term" value="F:chromatin binding"/>
    <property type="evidence" value="ECO:0007669"/>
    <property type="project" value="TreeGrafter"/>
</dbReference>
<dbReference type="Pfam" id="PF00856">
    <property type="entry name" value="SET"/>
    <property type="match status" value="1"/>
</dbReference>
<gene>
    <name evidence="12" type="ORF">QR680_008533</name>
</gene>
<dbReference type="Pfam" id="PF18264">
    <property type="entry name" value="preSET_CXC"/>
    <property type="match status" value="1"/>
</dbReference>
<dbReference type="PROSITE" id="PS50280">
    <property type="entry name" value="SET"/>
    <property type="match status" value="1"/>
</dbReference>
<reference evidence="12" key="1">
    <citation type="submission" date="2023-06" db="EMBL/GenBank/DDBJ databases">
        <title>Genomic analysis of the entomopathogenic nematode Steinernema hermaphroditum.</title>
        <authorList>
            <person name="Schwarz E.M."/>
            <person name="Heppert J.K."/>
            <person name="Baniya A."/>
            <person name="Schwartz H.T."/>
            <person name="Tan C.-H."/>
            <person name="Antoshechkin I."/>
            <person name="Sternberg P.W."/>
            <person name="Goodrich-Blair H."/>
            <person name="Dillman A.R."/>
        </authorList>
    </citation>
    <scope>NUCLEOTIDE SEQUENCE</scope>
    <source>
        <strain evidence="12">PS9179</strain>
        <tissue evidence="12">Whole animal</tissue>
    </source>
</reference>
<proteinExistence type="predicted"/>
<evidence type="ECO:0000256" key="6">
    <source>
        <dbReference type="ARBA" id="ARBA00023163"/>
    </source>
</evidence>
<feature type="chain" id="PRO_5041216449" description="[histone H3]-lysine(27) N-trimethyltransferase" evidence="9">
    <location>
        <begin position="22"/>
        <end position="966"/>
    </location>
</feature>
<dbReference type="PROSITE" id="PS51633">
    <property type="entry name" value="CXC"/>
    <property type="match status" value="1"/>
</dbReference>
<evidence type="ECO:0000256" key="8">
    <source>
        <dbReference type="SAM" id="MobiDB-lite"/>
    </source>
</evidence>
<evidence type="ECO:0000259" key="10">
    <source>
        <dbReference type="PROSITE" id="PS50280"/>
    </source>
</evidence>
<keyword evidence="4" id="KW-0949">S-adenosyl-L-methionine</keyword>
<feature type="compositionally biased region" description="Polar residues" evidence="8">
    <location>
        <begin position="411"/>
        <end position="420"/>
    </location>
</feature>
<sequence length="966" mass="109859">MVTPSLLTTFLGALLFVFASAKSRCFSDKVAAFSGQLDNGNALKRCANKEDLLNHATKECGQTAKKYMFKEKCDTKEERYAYVEYECCDLPKYPLECDLQLSRIPDLLELAKSHVKDVLSLSKRIRTARLKGDNSTVEYLQSKFVSNFGLLNEVWHKTMTVSGPEVYAHPECPNFTVTNSNDSFVSREFMLYDLKQEVVTGLLQTKIMSLPQMLISCVDAQDKNVVLADMFPAAFNPVTLAKLIYNRHSASELFPELLPHISAYAIDVFHNASMGLEPDDKDFWEQPDAEKGFKDLLVGFRRGTMNNRSCRKRRCDDDSIAKGVDLNESQGHSTSLTVADFDDELKKDLEPGFVDKVLSVYKEVRKDYEQMIQKDGTAKWRETTKAERRPKKSKSAGNLRAFLKPRKEASPNDTECSTNESSHEVLRCRHFYLPRVQALPPMQYWTHTDMNIHADDERTLSHIPYMDDTVQSHDFGDELLETFEEGIHGIHENYGYINDWILHRVVQGILKKYPETKIMNIFMAIHQKFPNKGSVRHLYFTYTDIRVRFDPSTAVTHAAPYLKPENANLDWGSMAAEVLNSFEMLACPRCLVYDCEIHAPDHLEGRIASKKRHKCKNLNGCSNNCYMQNRASNDSNGHHNGLSVDTREENRDFPVKTKAMVSILRLAFNDDYCRITETVNRSTKANYSCRDIQWYCIKSSPVSPRGDLLSPHKKKKSAAQQHRIFRAVKWSTDQGEVKNKKPYRACNHPGPCSKDNGCPCVAVDNLCTKYCGCGVGCKYLFPGCRCAPGNCRTKQCQCFYASWECDPDICKSCQCGGEGDNICKNVSIQRGIQKRLVIAPSQVAGWGCFAADSIEKNDFISEYCGELISSQESERRGIIYDKVKTSYLFGLNDEQTVDATRKGNLIRFANHSKFPNCRTKVMVVNGDHKIGIFALRNIQMGEELFFDYSYNKNQIVEFVSKELNRA</sequence>
<protein>
    <recommendedName>
        <fullName evidence="1">[histone H3]-lysine(27) N-trimethyltransferase</fullName>
        <ecNumber evidence="1">2.1.1.356</ecNumber>
    </recommendedName>
</protein>
<dbReference type="SUPFAM" id="SSF82199">
    <property type="entry name" value="SET domain"/>
    <property type="match status" value="1"/>
</dbReference>
<feature type="domain" description="SET" evidence="10">
    <location>
        <begin position="834"/>
        <end position="949"/>
    </location>
</feature>
<evidence type="ECO:0000256" key="2">
    <source>
        <dbReference type="ARBA" id="ARBA00022603"/>
    </source>
</evidence>
<dbReference type="GO" id="GO:0032259">
    <property type="term" value="P:methylation"/>
    <property type="evidence" value="ECO:0007669"/>
    <property type="project" value="UniProtKB-KW"/>
</dbReference>
<dbReference type="SMART" id="SM00317">
    <property type="entry name" value="SET"/>
    <property type="match status" value="1"/>
</dbReference>
<dbReference type="GO" id="GO:0031507">
    <property type="term" value="P:heterochromatin formation"/>
    <property type="evidence" value="ECO:0007669"/>
    <property type="project" value="TreeGrafter"/>
</dbReference>
<evidence type="ECO:0000256" key="9">
    <source>
        <dbReference type="SAM" id="SignalP"/>
    </source>
</evidence>
<evidence type="ECO:0000256" key="3">
    <source>
        <dbReference type="ARBA" id="ARBA00022679"/>
    </source>
</evidence>
<evidence type="ECO:0000259" key="11">
    <source>
        <dbReference type="PROSITE" id="PS51633"/>
    </source>
</evidence>
<dbReference type="InterPro" id="IPR041355">
    <property type="entry name" value="Pre-SET_CXC"/>
</dbReference>
<evidence type="ECO:0000256" key="4">
    <source>
        <dbReference type="ARBA" id="ARBA00022691"/>
    </source>
</evidence>
<dbReference type="Proteomes" id="UP001175271">
    <property type="component" value="Unassembled WGS sequence"/>
</dbReference>
<dbReference type="InterPro" id="IPR046341">
    <property type="entry name" value="SET_dom_sf"/>
</dbReference>
<dbReference type="InterPro" id="IPR045318">
    <property type="entry name" value="EZH1/2-like"/>
</dbReference>
<keyword evidence="3" id="KW-0808">Transferase</keyword>
<accession>A0AA39IJ74</accession>
<keyword evidence="2" id="KW-0489">Methyltransferase</keyword>
<dbReference type="PANTHER" id="PTHR45747">
    <property type="entry name" value="HISTONE-LYSINE N-METHYLTRANSFERASE E(Z)"/>
    <property type="match status" value="1"/>
</dbReference>